<reference evidence="4 5" key="1">
    <citation type="submission" date="2015-05" db="EMBL/GenBank/DDBJ databases">
        <authorList>
            <person name="Wang D.B."/>
            <person name="Wang M."/>
        </authorList>
    </citation>
    <scope>NUCLEOTIDE SEQUENCE [LARGE SCALE GENOMIC DNA]</scope>
    <source>
        <strain evidence="4">VL1</strain>
    </source>
</reference>
<feature type="compositionally biased region" description="Basic residues" evidence="2">
    <location>
        <begin position="449"/>
        <end position="462"/>
    </location>
</feature>
<dbReference type="Gene3D" id="1.20.5.170">
    <property type="match status" value="1"/>
</dbReference>
<feature type="compositionally biased region" description="Low complexity" evidence="2">
    <location>
        <begin position="386"/>
        <end position="396"/>
    </location>
</feature>
<feature type="region of interest" description="Disordered" evidence="2">
    <location>
        <begin position="781"/>
        <end position="829"/>
    </location>
</feature>
<feature type="compositionally biased region" description="Basic residues" evidence="2">
    <location>
        <begin position="660"/>
        <end position="670"/>
    </location>
</feature>
<dbReference type="EMBL" id="CVQH01023505">
    <property type="protein sequence ID" value="CRK35277.1"/>
    <property type="molecule type" value="Genomic_DNA"/>
</dbReference>
<dbReference type="Pfam" id="PF05347">
    <property type="entry name" value="Complex1_LYR"/>
    <property type="match status" value="1"/>
</dbReference>
<keyword evidence="1" id="KW-0175">Coiled coil</keyword>
<dbReference type="GO" id="GO:0003700">
    <property type="term" value="F:DNA-binding transcription factor activity"/>
    <property type="evidence" value="ECO:0007669"/>
    <property type="project" value="InterPro"/>
</dbReference>
<feature type="compositionally biased region" description="Pro residues" evidence="2">
    <location>
        <begin position="115"/>
        <end position="132"/>
    </location>
</feature>
<feature type="region of interest" description="Disordered" evidence="2">
    <location>
        <begin position="1140"/>
        <end position="1186"/>
    </location>
</feature>
<name>A0A0G4MMC2_VERLO</name>
<feature type="compositionally biased region" description="Pro residues" evidence="2">
    <location>
        <begin position="640"/>
        <end position="650"/>
    </location>
</feature>
<gene>
    <name evidence="4" type="ORF">BN1708_016439</name>
</gene>
<keyword evidence="5" id="KW-1185">Reference proteome</keyword>
<dbReference type="InterPro" id="IPR046896">
    <property type="entry name" value="Cup1-like_N"/>
</dbReference>
<feature type="region of interest" description="Disordered" evidence="2">
    <location>
        <begin position="557"/>
        <end position="595"/>
    </location>
</feature>
<organism evidence="4 5">
    <name type="scientific">Verticillium longisporum</name>
    <name type="common">Verticillium dahliae var. longisporum</name>
    <dbReference type="NCBI Taxonomy" id="100787"/>
    <lineage>
        <taxon>Eukaryota</taxon>
        <taxon>Fungi</taxon>
        <taxon>Dikarya</taxon>
        <taxon>Ascomycota</taxon>
        <taxon>Pezizomycotina</taxon>
        <taxon>Sordariomycetes</taxon>
        <taxon>Hypocreomycetidae</taxon>
        <taxon>Glomerellales</taxon>
        <taxon>Plectosphaerellaceae</taxon>
        <taxon>Verticillium</taxon>
    </lineage>
</organism>
<feature type="region of interest" description="Disordered" evidence="2">
    <location>
        <begin position="306"/>
        <end position="338"/>
    </location>
</feature>
<feature type="domain" description="Complex 1 LYR protein" evidence="3">
    <location>
        <begin position="17"/>
        <end position="78"/>
    </location>
</feature>
<dbReference type="STRING" id="100787.A0A0G4MMC2"/>
<dbReference type="AlphaFoldDB" id="A0A0G4MMC2"/>
<evidence type="ECO:0000313" key="4">
    <source>
        <dbReference type="EMBL" id="CRK35277.1"/>
    </source>
</evidence>
<feature type="region of interest" description="Disordered" evidence="2">
    <location>
        <begin position="372"/>
        <end position="401"/>
    </location>
</feature>
<dbReference type="InterPro" id="IPR008011">
    <property type="entry name" value="Complex1_LYR_dom"/>
</dbReference>
<evidence type="ECO:0000313" key="5">
    <source>
        <dbReference type="Proteomes" id="UP000044602"/>
    </source>
</evidence>
<dbReference type="SUPFAM" id="SSF57959">
    <property type="entry name" value="Leucine zipper domain"/>
    <property type="match status" value="1"/>
</dbReference>
<feature type="region of interest" description="Disordered" evidence="2">
    <location>
        <begin position="106"/>
        <end position="156"/>
    </location>
</feature>
<proteinExistence type="predicted"/>
<evidence type="ECO:0000256" key="2">
    <source>
        <dbReference type="SAM" id="MobiDB-lite"/>
    </source>
</evidence>
<feature type="compositionally biased region" description="Polar residues" evidence="2">
    <location>
        <begin position="143"/>
        <end position="156"/>
    </location>
</feature>
<sequence length="1274" mass="140393">MPSLQFVPARDSRHRHACLALYRALIREGRRIPLPADILADQSVHPIQHMIRKQFRRNKGDTGQRVVFAALTAGYKFLSLFRQAQTPSSTAHAEVLAHVKRKRLESATSRANYKPKPPQLDKPQLRPKPPPLLTRHRDPDGSVSYTSTLRPAPSSQLRGRRRIPVVFVTSQGVPFLRTKKPQPVRLEGALRRQGQRRQARVTQAIELREVDSPAAKDEDNWERLVEGLQREEGRGGELEGDGETFAAAVRMGWQALGRSLQNERLDWIAKTEAYVKIVEDERRMARLEAGLVEGPDGRWVRELPAAATTTPKRTPVPPSEQKNAASGKERTKPQAQAQAQAQAQVVAWALVTQRQMTRKTATTSMITEWTAAQSPSVSTLPHSQRHPQGPQQPQQLHSHDSHRLVEYEQQQQSDQHQHGRRHLEAQAQTLTSEAFLPEYHQSIGPPQPQHHHSHHPHRHHPHQQPPLPQPPLHHSQQPQPGPHPQQPVYFVPHPPLVDPTAAAAAAAAATAPGLVSSPPSSSGSTLCHPHDPRLLHASELQTTIAWFPTSDEPSAVPQLHNYTAPSDFYDPNHDPHTTDDPTFYHHRPYHHPHHQQRPLNWPFIQLPDGQTVLSMHPELSILNAESYHDGSASSFRAPRSLPPRPTPTPSTPGADEGRTRSHRVSRHGTKRSMAQAVDALDDADMPDKKKRGRPKLDTDDQTAQDRRRTQIRLAQRAYRNRKETAIQTLEKQVEELKQNNEQMSNAFMRLYDYAVADGLLESLPEFGRQLRATTETFLAIARSSSEDKQPPAGPGHDSEEGNTGSPGSGSEKRRNISGSPDVAAAHEHTSSAGQPILMAGLIVHHGPEASFDEPAESDVSVWRHNTLKAASSSSAPAYEIVTQPTVHNASFPFGTSSSPPAETLAASTTLLLPTPKPGLSGHLTLAPGGVPALSSPPSLSYQERTFGRRLQRRAVEQAVRLLSMPEPPPEVVAGVFGFCLLFESRERIVERLANCLSVNRRETLSNWRHPFLHLGGAGTFFQDLNELDSVSLETDMKEKGANLEHGRPGPTRPRPPVGNEGTDEPNRSKIARDSNFGPGPWSPAVEETKDLRVDHRLRISSSGFEGDFFDCDEVEWYLQQRGIVIPPAADFVSADIDDSTLGAPTQAPPDSTAVDKSTTWLSGDAGTAGSSLAPTPATSSDTWSGPTVTGEEEIAALLAAPLPTYLVDGTVPVDPTLYDLSQRGSTKTATPPKRRVSINVEILVEQLVQRSVCLGRAPGIRPKDVNVAFWQSVV</sequence>
<feature type="region of interest" description="Disordered" evidence="2">
    <location>
        <begin position="1039"/>
        <end position="1087"/>
    </location>
</feature>
<feature type="compositionally biased region" description="Basic residues" evidence="2">
    <location>
        <begin position="584"/>
        <end position="595"/>
    </location>
</feature>
<feature type="compositionally biased region" description="Basic and acidic residues" evidence="2">
    <location>
        <begin position="570"/>
        <end position="583"/>
    </location>
</feature>
<dbReference type="CDD" id="cd14688">
    <property type="entry name" value="bZIP_YAP"/>
    <property type="match status" value="1"/>
</dbReference>
<dbReference type="CDD" id="cd20273">
    <property type="entry name" value="Complex1_LYR_unchar"/>
    <property type="match status" value="1"/>
</dbReference>
<feature type="region of interest" description="Disordered" evidence="2">
    <location>
        <begin position="439"/>
        <end position="495"/>
    </location>
</feature>
<accession>A0A0G4MMC2</accession>
<dbReference type="InterPro" id="IPR046347">
    <property type="entry name" value="bZIP_sf"/>
</dbReference>
<feature type="compositionally biased region" description="Basic and acidic residues" evidence="2">
    <location>
        <begin position="694"/>
        <end position="707"/>
    </location>
</feature>
<dbReference type="Proteomes" id="UP000044602">
    <property type="component" value="Unassembled WGS sequence"/>
</dbReference>
<protein>
    <recommendedName>
        <fullName evidence="3">Complex 1 LYR protein domain-containing protein</fullName>
    </recommendedName>
</protein>
<dbReference type="PANTHER" id="PTHR40618:SF1">
    <property type="entry name" value="B-ZIP TRANSCRIPTION FACTOR (EUROFUNG)"/>
    <property type="match status" value="1"/>
</dbReference>
<evidence type="ECO:0000259" key="3">
    <source>
        <dbReference type="Pfam" id="PF05347"/>
    </source>
</evidence>
<dbReference type="PANTHER" id="PTHR40618">
    <property type="entry name" value="B-ZIP TRANSCRIPTION FACTOR (EUROFUNG)-RELATED"/>
    <property type="match status" value="1"/>
</dbReference>
<evidence type="ECO:0000256" key="1">
    <source>
        <dbReference type="SAM" id="Coils"/>
    </source>
</evidence>
<feature type="compositionally biased region" description="Polar residues" evidence="2">
    <location>
        <begin position="1168"/>
        <end position="1186"/>
    </location>
</feature>
<feature type="region of interest" description="Disordered" evidence="2">
    <location>
        <begin position="630"/>
        <end position="707"/>
    </location>
</feature>
<feature type="coiled-coil region" evidence="1">
    <location>
        <begin position="719"/>
        <end position="746"/>
    </location>
</feature>